<gene>
    <name evidence="9" type="primary">ffh</name>
    <name evidence="13" type="ORF">PYK22_00549</name>
</gene>
<evidence type="ECO:0000256" key="2">
    <source>
        <dbReference type="ARBA" id="ARBA00022741"/>
    </source>
</evidence>
<name>A0A0B6WWN4_9BACT</name>
<feature type="binding site" evidence="9">
    <location>
        <begin position="190"/>
        <end position="194"/>
    </location>
    <ligand>
        <name>GTP</name>
        <dbReference type="ChEBI" id="CHEBI:37565"/>
    </ligand>
</feature>
<dbReference type="RefSeq" id="WP_083437549.1">
    <property type="nucleotide sequence ID" value="NZ_CBXV010000002.1"/>
</dbReference>
<evidence type="ECO:0000256" key="4">
    <source>
        <dbReference type="ARBA" id="ARBA00022884"/>
    </source>
</evidence>
<dbReference type="EC" id="3.6.5.4" evidence="9"/>
<dbReference type="Gene3D" id="1.20.120.140">
    <property type="entry name" value="Signal recognition particle SRP54, nucleotide-binding domain"/>
    <property type="match status" value="1"/>
</dbReference>
<evidence type="ECO:0000256" key="6">
    <source>
        <dbReference type="ARBA" id="ARBA00023135"/>
    </source>
</evidence>
<dbReference type="Gene3D" id="3.40.50.300">
    <property type="entry name" value="P-loop containing nucleotide triphosphate hydrolases"/>
    <property type="match status" value="1"/>
</dbReference>
<dbReference type="PANTHER" id="PTHR11564">
    <property type="entry name" value="SIGNAL RECOGNITION PARTICLE 54K PROTEIN SRP54"/>
    <property type="match status" value="1"/>
</dbReference>
<dbReference type="GO" id="GO:0048500">
    <property type="term" value="C:signal recognition particle"/>
    <property type="evidence" value="ECO:0007669"/>
    <property type="project" value="UniProtKB-UniRule"/>
</dbReference>
<organism evidence="13 14">
    <name type="scientific">Pyrinomonas methylaliphatogenes</name>
    <dbReference type="NCBI Taxonomy" id="454194"/>
    <lineage>
        <taxon>Bacteria</taxon>
        <taxon>Pseudomonadati</taxon>
        <taxon>Acidobacteriota</taxon>
        <taxon>Blastocatellia</taxon>
        <taxon>Blastocatellales</taxon>
        <taxon>Pyrinomonadaceae</taxon>
        <taxon>Pyrinomonas</taxon>
    </lineage>
</organism>
<dbReference type="Pfam" id="PF00448">
    <property type="entry name" value="SRP54"/>
    <property type="match status" value="1"/>
</dbReference>
<dbReference type="Gene3D" id="1.10.260.30">
    <property type="entry name" value="Signal recognition particle, SRP54 subunit, M-domain"/>
    <property type="match status" value="1"/>
</dbReference>
<evidence type="ECO:0000313" key="13">
    <source>
        <dbReference type="EMBL" id="CDM64555.1"/>
    </source>
</evidence>
<comment type="similarity">
    <text evidence="1 9">Belongs to the GTP-binding SRP family. SRP54 subfamily.</text>
</comment>
<dbReference type="SUPFAM" id="SSF47446">
    <property type="entry name" value="Signal peptide-binding domain"/>
    <property type="match status" value="1"/>
</dbReference>
<evidence type="ECO:0000256" key="3">
    <source>
        <dbReference type="ARBA" id="ARBA00022801"/>
    </source>
</evidence>
<dbReference type="Proteomes" id="UP000031518">
    <property type="component" value="Unassembled WGS sequence"/>
</dbReference>
<evidence type="ECO:0000256" key="10">
    <source>
        <dbReference type="SAM" id="Coils"/>
    </source>
</evidence>
<comment type="function">
    <text evidence="9">Involved in targeting and insertion of nascent membrane proteins into the cytoplasmic membrane. Binds to the hydrophobic signal sequence of the ribosome-nascent chain (RNC) as it emerges from the ribosomes. The SRP-RNC complex is then targeted to the cytoplasmic membrane where it interacts with the SRP receptor FtsY.</text>
</comment>
<dbReference type="InterPro" id="IPR022941">
    <property type="entry name" value="SRP54"/>
</dbReference>
<dbReference type="AlphaFoldDB" id="A0A0B6WWN4"/>
<keyword evidence="10" id="KW-0175">Coiled coil</keyword>
<comment type="domain">
    <text evidence="9">Composed of three domains: the N-terminal N domain, which is responsible for interactions with the ribosome, the central G domain, which binds GTP, and the C-terminal M domain, which binds the RNA and the signal sequence of the RNC.</text>
</comment>
<dbReference type="Pfam" id="PF02978">
    <property type="entry name" value="SRP_SPB"/>
    <property type="match status" value="1"/>
</dbReference>
<keyword evidence="3 9" id="KW-0378">Hydrolase</keyword>
<dbReference type="PANTHER" id="PTHR11564:SF5">
    <property type="entry name" value="SIGNAL RECOGNITION PARTICLE SUBUNIT SRP54"/>
    <property type="match status" value="1"/>
</dbReference>
<feature type="domain" description="SRP54-type proteins GTP-binding" evidence="12">
    <location>
        <begin position="269"/>
        <end position="282"/>
    </location>
</feature>
<dbReference type="Pfam" id="PF02881">
    <property type="entry name" value="SRP54_N"/>
    <property type="match status" value="1"/>
</dbReference>
<accession>A0A0B6WWN4</accession>
<dbReference type="GO" id="GO:0008312">
    <property type="term" value="F:7S RNA binding"/>
    <property type="evidence" value="ECO:0007669"/>
    <property type="project" value="InterPro"/>
</dbReference>
<comment type="catalytic activity">
    <reaction evidence="8 9">
        <text>GTP + H2O = GDP + phosphate + H(+)</text>
        <dbReference type="Rhea" id="RHEA:19669"/>
        <dbReference type="ChEBI" id="CHEBI:15377"/>
        <dbReference type="ChEBI" id="CHEBI:15378"/>
        <dbReference type="ChEBI" id="CHEBI:37565"/>
        <dbReference type="ChEBI" id="CHEBI:43474"/>
        <dbReference type="ChEBI" id="CHEBI:58189"/>
        <dbReference type="EC" id="3.6.5.4"/>
    </reaction>
</comment>
<dbReference type="SMART" id="SM00962">
    <property type="entry name" value="SRP54"/>
    <property type="match status" value="1"/>
</dbReference>
<dbReference type="CDD" id="cd18539">
    <property type="entry name" value="SRP_G"/>
    <property type="match status" value="1"/>
</dbReference>
<evidence type="ECO:0000256" key="1">
    <source>
        <dbReference type="ARBA" id="ARBA00005450"/>
    </source>
</evidence>
<dbReference type="EMBL" id="CBXV010000002">
    <property type="protein sequence ID" value="CDM64555.1"/>
    <property type="molecule type" value="Genomic_DNA"/>
</dbReference>
<dbReference type="InterPro" id="IPR004780">
    <property type="entry name" value="SRP"/>
</dbReference>
<evidence type="ECO:0000256" key="11">
    <source>
        <dbReference type="SAM" id="MobiDB-lite"/>
    </source>
</evidence>
<evidence type="ECO:0000256" key="9">
    <source>
        <dbReference type="HAMAP-Rule" id="MF_00306"/>
    </source>
</evidence>
<feature type="compositionally biased region" description="Basic residues" evidence="11">
    <location>
        <begin position="480"/>
        <end position="491"/>
    </location>
</feature>
<dbReference type="InterPro" id="IPR036891">
    <property type="entry name" value="Signal_recog_part_SRP54_M_sf"/>
</dbReference>
<dbReference type="OrthoDB" id="9804720at2"/>
<reference evidence="13 14" key="2">
    <citation type="submission" date="2015-01" db="EMBL/GenBank/DDBJ databases">
        <title>Complete genome sequence of Pyrinomonas methylaliphatogenes type strain K22T.</title>
        <authorList>
            <person name="Lee K.C.Y."/>
            <person name="Power J.F."/>
            <person name="Dunfield P.F."/>
            <person name="Morgan X.C."/>
            <person name="Huttenhower C."/>
            <person name="Stott M.B."/>
        </authorList>
    </citation>
    <scope>NUCLEOTIDE SEQUENCE [LARGE SCALE GENOMIC DNA]</scope>
    <source>
        <strain evidence="13 14">K22</strain>
    </source>
</reference>
<dbReference type="PROSITE" id="PS00300">
    <property type="entry name" value="SRP54"/>
    <property type="match status" value="1"/>
</dbReference>
<evidence type="ECO:0000256" key="7">
    <source>
        <dbReference type="ARBA" id="ARBA00023274"/>
    </source>
</evidence>
<keyword evidence="6 9" id="KW-0733">Signal recognition particle</keyword>
<feature type="coiled-coil region" evidence="10">
    <location>
        <begin position="297"/>
        <end position="326"/>
    </location>
</feature>
<evidence type="ECO:0000256" key="8">
    <source>
        <dbReference type="ARBA" id="ARBA00048027"/>
    </source>
</evidence>
<dbReference type="InterPro" id="IPR004125">
    <property type="entry name" value="Signal_recog_particle_SRP54_M"/>
</dbReference>
<keyword evidence="2 9" id="KW-0547">Nucleotide-binding</keyword>
<sequence length="491" mass="54737">MFESLSDKLKRTLKNLRGEGVLRPEHVDAALREIRLALLEADVNYKVAKDFIARVREKALGQEVWQELKPAEQVVKIVYDELVELLGGTSSRLVFTRQAPNVVMVVGLQGSGKTTSTGKIALWLAKNEERKPLLVSTDVYRPAAREQLKVIAKATGQAIFDLPESNDPVLLAREAVRHARDYGYDTLLIDTAGRLHIDDQLMEELVQIKTETRPVEILFVADAMTGQDAVRSAEEFHRRVGITGVILTKMDGDARGGAALSIKQVTGQPVKFVGVGEKYDALEPFYPDRIAQRILGMGDVLSLIEEVQAKVDRAEAEAQLKKIQQNEFTLDDFRQQLRQVKRLGSISKIMKLLPDQLLGSIGLPNLTEEQSAAIERELKRTEAIIDSMTPEERADHRILNASRRRRIARGSGTTVAEVNQLIKQYVEMRQMMRELSRAGFFGGGLRGRLMRRMMGVTGASVSDDGADGSPEVAPPAAGGSRRKKKRRKKRR</sequence>
<dbReference type="STRING" id="454194.PYK22_00549"/>
<evidence type="ECO:0000313" key="14">
    <source>
        <dbReference type="Proteomes" id="UP000031518"/>
    </source>
</evidence>
<dbReference type="GO" id="GO:0005525">
    <property type="term" value="F:GTP binding"/>
    <property type="evidence" value="ECO:0007669"/>
    <property type="project" value="UniProtKB-UniRule"/>
</dbReference>
<evidence type="ECO:0000256" key="5">
    <source>
        <dbReference type="ARBA" id="ARBA00023134"/>
    </source>
</evidence>
<evidence type="ECO:0000259" key="12">
    <source>
        <dbReference type="PROSITE" id="PS00300"/>
    </source>
</evidence>
<dbReference type="SMART" id="SM00963">
    <property type="entry name" value="SRP54_N"/>
    <property type="match status" value="1"/>
</dbReference>
<dbReference type="GO" id="GO:0003924">
    <property type="term" value="F:GTPase activity"/>
    <property type="evidence" value="ECO:0007669"/>
    <property type="project" value="UniProtKB-UniRule"/>
</dbReference>
<protein>
    <recommendedName>
        <fullName evidence="9">Signal recognition particle protein</fullName>
        <ecNumber evidence="9">3.6.5.4</ecNumber>
    </recommendedName>
    <alternativeName>
        <fullName evidence="9">Fifty-four homolog</fullName>
    </alternativeName>
</protein>
<keyword evidence="5 9" id="KW-0342">GTP-binding</keyword>
<comment type="subunit">
    <text evidence="9">Part of the signal recognition particle protein translocation system, which is composed of SRP and FtsY.</text>
</comment>
<dbReference type="NCBIfam" id="TIGR00959">
    <property type="entry name" value="ffh"/>
    <property type="match status" value="1"/>
</dbReference>
<comment type="subcellular location">
    <subcellularLocation>
        <location evidence="9">Cytoplasm</location>
    </subcellularLocation>
    <text evidence="9">The SRP-RNC complex is targeted to the cytoplasmic membrane.</text>
</comment>
<dbReference type="InterPro" id="IPR013822">
    <property type="entry name" value="Signal_recog_particl_SRP54_hlx"/>
</dbReference>
<reference evidence="13 14" key="1">
    <citation type="submission" date="2013-12" db="EMBL/GenBank/DDBJ databases">
        <authorList>
            <person name="Stott M."/>
        </authorList>
    </citation>
    <scope>NUCLEOTIDE SEQUENCE [LARGE SCALE GENOMIC DNA]</scope>
    <source>
        <strain evidence="13 14">K22</strain>
    </source>
</reference>
<dbReference type="GO" id="GO:0006614">
    <property type="term" value="P:SRP-dependent cotranslational protein targeting to membrane"/>
    <property type="evidence" value="ECO:0007669"/>
    <property type="project" value="InterPro"/>
</dbReference>
<feature type="region of interest" description="Disordered" evidence="11">
    <location>
        <begin position="458"/>
        <end position="491"/>
    </location>
</feature>
<dbReference type="SMART" id="SM00382">
    <property type="entry name" value="AAA"/>
    <property type="match status" value="1"/>
</dbReference>
<dbReference type="HAMAP" id="MF_00306">
    <property type="entry name" value="SRP54"/>
    <property type="match status" value="1"/>
</dbReference>
<dbReference type="InterPro" id="IPR003593">
    <property type="entry name" value="AAA+_ATPase"/>
</dbReference>
<dbReference type="InterPro" id="IPR027417">
    <property type="entry name" value="P-loop_NTPase"/>
</dbReference>
<keyword evidence="9" id="KW-0963">Cytoplasm</keyword>
<dbReference type="InterPro" id="IPR042101">
    <property type="entry name" value="SRP54_N_sf"/>
</dbReference>
<feature type="binding site" evidence="9">
    <location>
        <begin position="107"/>
        <end position="114"/>
    </location>
    <ligand>
        <name>GTP</name>
        <dbReference type="ChEBI" id="CHEBI:37565"/>
    </ligand>
</feature>
<keyword evidence="7 9" id="KW-0687">Ribonucleoprotein</keyword>
<keyword evidence="4 9" id="KW-0694">RNA-binding</keyword>
<proteinExistence type="inferred from homology"/>
<dbReference type="InterPro" id="IPR000897">
    <property type="entry name" value="SRP54_GTPase_dom"/>
</dbReference>
<feature type="binding site" evidence="9">
    <location>
        <begin position="248"/>
        <end position="251"/>
    </location>
    <ligand>
        <name>GTP</name>
        <dbReference type="ChEBI" id="CHEBI:37565"/>
    </ligand>
</feature>
<keyword evidence="14" id="KW-1185">Reference proteome</keyword>
<dbReference type="SUPFAM" id="SSF52540">
    <property type="entry name" value="P-loop containing nucleoside triphosphate hydrolases"/>
    <property type="match status" value="1"/>
</dbReference>